<name>A0A7I8W109_9ANNE</name>
<feature type="compositionally biased region" description="Basic residues" evidence="1">
    <location>
        <begin position="302"/>
        <end position="313"/>
    </location>
</feature>
<feature type="compositionally biased region" description="Basic and acidic residues" evidence="1">
    <location>
        <begin position="106"/>
        <end position="132"/>
    </location>
</feature>
<feature type="compositionally biased region" description="Basic and acidic residues" evidence="1">
    <location>
        <begin position="408"/>
        <end position="420"/>
    </location>
</feature>
<dbReference type="AlphaFoldDB" id="A0A7I8W109"/>
<reference evidence="2 3" key="1">
    <citation type="submission" date="2020-08" db="EMBL/GenBank/DDBJ databases">
        <authorList>
            <person name="Hejnol A."/>
        </authorList>
    </citation>
    <scope>NUCLEOTIDE SEQUENCE [LARGE SCALE GENOMIC DNA]</scope>
</reference>
<protein>
    <submittedName>
        <fullName evidence="2">DgyrCDS9872</fullName>
    </submittedName>
</protein>
<accession>A0A7I8W109</accession>
<evidence type="ECO:0000256" key="1">
    <source>
        <dbReference type="SAM" id="MobiDB-lite"/>
    </source>
</evidence>
<feature type="compositionally biased region" description="Basic and acidic residues" evidence="1">
    <location>
        <begin position="285"/>
        <end position="294"/>
    </location>
</feature>
<feature type="region of interest" description="Disordered" evidence="1">
    <location>
        <begin position="74"/>
        <end position="132"/>
    </location>
</feature>
<dbReference type="Proteomes" id="UP000549394">
    <property type="component" value="Unassembled WGS sequence"/>
</dbReference>
<feature type="compositionally biased region" description="Basic and acidic residues" evidence="1">
    <location>
        <begin position="357"/>
        <end position="366"/>
    </location>
</feature>
<evidence type="ECO:0000313" key="2">
    <source>
        <dbReference type="EMBL" id="CAD5121349.1"/>
    </source>
</evidence>
<dbReference type="EMBL" id="CAJFCJ010000014">
    <property type="protein sequence ID" value="CAD5121349.1"/>
    <property type="molecule type" value="Genomic_DNA"/>
</dbReference>
<feature type="region of interest" description="Disordered" evidence="1">
    <location>
        <begin position="408"/>
        <end position="444"/>
    </location>
</feature>
<feature type="compositionally biased region" description="Polar residues" evidence="1">
    <location>
        <begin position="518"/>
        <end position="527"/>
    </location>
</feature>
<keyword evidence="3" id="KW-1185">Reference proteome</keyword>
<feature type="compositionally biased region" description="Polar residues" evidence="1">
    <location>
        <begin position="568"/>
        <end position="579"/>
    </location>
</feature>
<evidence type="ECO:0000313" key="3">
    <source>
        <dbReference type="Proteomes" id="UP000549394"/>
    </source>
</evidence>
<proteinExistence type="predicted"/>
<feature type="compositionally biased region" description="Basic and acidic residues" evidence="1">
    <location>
        <begin position="155"/>
        <end position="164"/>
    </location>
</feature>
<organism evidence="2 3">
    <name type="scientific">Dimorphilus gyrociliatus</name>
    <dbReference type="NCBI Taxonomy" id="2664684"/>
    <lineage>
        <taxon>Eukaryota</taxon>
        <taxon>Metazoa</taxon>
        <taxon>Spiralia</taxon>
        <taxon>Lophotrochozoa</taxon>
        <taxon>Annelida</taxon>
        <taxon>Polychaeta</taxon>
        <taxon>Polychaeta incertae sedis</taxon>
        <taxon>Dinophilidae</taxon>
        <taxon>Dimorphilus</taxon>
    </lineage>
</organism>
<feature type="compositionally biased region" description="Polar residues" evidence="1">
    <location>
        <begin position="551"/>
        <end position="561"/>
    </location>
</feature>
<feature type="region of interest" description="Disordered" evidence="1">
    <location>
        <begin position="230"/>
        <end position="389"/>
    </location>
</feature>
<sequence length="647" mass="72685">MPPKRYEQQKTTEIAKNDDKNSQCLEKQLREREIDERMKIASLKNIEISRRHKEVTEDKRQAEARQQAVNFNINVSQIRYKEEDDDRIKGFGSGRSRGRGRGRGQASDRGRGRGEGFRRTHDRPKRVNSEDEKWRLDRQEIDRARIDRQKNEKGFWKREWDTDKQSINPQPPTPKQTVPHRPAGRIGSGRIVVGAIQSVDGNTCMKYISACSAAEALNFAVNSQISENREFDSRNRGRGSYGNRPKSTHFETFKNFKITTDGGGRQVEGAVEVDEFEPGPSGSTGRREDFDKGRGVSGGNRRQQRGRVRRGSPKNRPESGETRVNIGQWRGRGRGRGRGEGRSRGQRRRPFPNVDDVNVRDKNPDDEYHEDDYIDAPEPYYESGPEDEKKISAVTDSTDSLHKFIEENTLKVNKDGELLDSKSQSTDTSPKSLTLTTPTPVTDWGAEMEKQEMNLCDEIPDAIADATADETADKEANKIIDAKDNGMANATANEETKPVSDVADVTKDASIVEVASANPATETAETVTDNKTDVKEIESEENTRLIEDNKTSIPSDTILENTTDKISDSSPESRANNPSKESREERESPTDNNESEETEQKAESKVILKDGKADENQEIEGNEKTTEEIGNSVSSGDMYKIAYTDSC</sequence>
<feature type="region of interest" description="Disordered" evidence="1">
    <location>
        <begin position="155"/>
        <end position="186"/>
    </location>
</feature>
<gene>
    <name evidence="2" type="ORF">DGYR_LOCUS9312</name>
</gene>
<comment type="caution">
    <text evidence="2">The sequence shown here is derived from an EMBL/GenBank/DDBJ whole genome shotgun (WGS) entry which is preliminary data.</text>
</comment>
<feature type="compositionally biased region" description="Basic and acidic residues" evidence="1">
    <location>
        <begin position="598"/>
        <end position="627"/>
    </location>
</feature>
<dbReference type="OrthoDB" id="10058133at2759"/>
<feature type="compositionally biased region" description="Basic and acidic residues" evidence="1">
    <location>
        <begin position="79"/>
        <end position="89"/>
    </location>
</feature>
<feature type="region of interest" description="Disordered" evidence="1">
    <location>
        <begin position="514"/>
        <end position="647"/>
    </location>
</feature>
<feature type="compositionally biased region" description="Low complexity" evidence="1">
    <location>
        <begin position="425"/>
        <end position="443"/>
    </location>
</feature>
<feature type="compositionally biased region" description="Basic and acidic residues" evidence="1">
    <location>
        <begin position="580"/>
        <end position="589"/>
    </location>
</feature>
<feature type="compositionally biased region" description="Basic and acidic residues" evidence="1">
    <location>
        <begin position="528"/>
        <end position="550"/>
    </location>
</feature>